<dbReference type="InterPro" id="IPR042099">
    <property type="entry name" value="ANL_N_sf"/>
</dbReference>
<proteinExistence type="predicted"/>
<keyword evidence="2" id="KW-0067">ATP-binding</keyword>
<dbReference type="AlphaFoldDB" id="A0A3R9PPE9"/>
<evidence type="ECO:0000259" key="3">
    <source>
        <dbReference type="Pfam" id="PF00501"/>
    </source>
</evidence>
<dbReference type="InterPro" id="IPR020845">
    <property type="entry name" value="AMP-binding_CS"/>
</dbReference>
<protein>
    <submittedName>
        <fullName evidence="4">Long-chain fatty acid--CoA ligase</fullName>
    </submittedName>
</protein>
<evidence type="ECO:0000256" key="1">
    <source>
        <dbReference type="ARBA" id="ARBA00022741"/>
    </source>
</evidence>
<dbReference type="RefSeq" id="WP_125438928.1">
    <property type="nucleotide sequence ID" value="NZ_RWIU01000004.1"/>
</dbReference>
<evidence type="ECO:0000256" key="2">
    <source>
        <dbReference type="ARBA" id="ARBA00022840"/>
    </source>
</evidence>
<dbReference type="Proteomes" id="UP000270291">
    <property type="component" value="Unassembled WGS sequence"/>
</dbReference>
<sequence length="599" mass="66699">MDIRRTFDLLPQLQQKYNKPDCFAHKLNGQYTPISTDTVIEKVNQVSLGLRSLGIGKDDKVAIISMNRPEWMFADFGIAQLGATSVPMYPSITVEDYKYIFTDAGVKAVFVSDQKLYDKVKEATQGLDIPAQNVFTFDEVAGARHFNELLELGKKGNSADLEPIKAAVEPHDLLTLIYTSGTTGQPKGVMLSHNNILSNCRNAQPFVPVTENDKALSFLPLCHIFERMVTHIYLLNGVSIYYAESMESIAENLREVKPEIFTTVPRLLEKVYDKIVAKGHEQTGVKKSLFFWALNLGLKFDNQKDGGFLYNTQLALANKLIFSKWREALGGNLRCIVSGGGALQPRLARVFWAGGIRVMEGYGLTETSPVIAVGGYEPENNMIGTVGPIIDNTEVKFAPDGEILTKSESVMLGYYNKPELTAKEFDVDGWFHTGDIGELVDGKFLKITDRKKEMFKTSGGKYIAPQVIEGKLKESPLVEQCMVVGDGQKFASALVIPAFDDLKGWCKRNGVDCNCSNEELVKNEKVVKMYNELVNKYNGSFAQWEQVKRIALLPQLWTVETGEMTPTMKVKRKIITQNNQEIIEGLYQNAEKPAGAGGH</sequence>
<dbReference type="PANTHER" id="PTHR43272:SF33">
    <property type="entry name" value="AMP-BINDING DOMAIN-CONTAINING PROTEIN-RELATED"/>
    <property type="match status" value="1"/>
</dbReference>
<dbReference type="GO" id="GO:0004467">
    <property type="term" value="F:long-chain fatty acid-CoA ligase activity"/>
    <property type="evidence" value="ECO:0007669"/>
    <property type="project" value="TreeGrafter"/>
</dbReference>
<evidence type="ECO:0000313" key="5">
    <source>
        <dbReference type="Proteomes" id="UP000270291"/>
    </source>
</evidence>
<dbReference type="Gene3D" id="3.40.50.12780">
    <property type="entry name" value="N-terminal domain of ligase-like"/>
    <property type="match status" value="2"/>
</dbReference>
<dbReference type="InterPro" id="IPR000873">
    <property type="entry name" value="AMP-dep_synth/lig_dom"/>
</dbReference>
<dbReference type="Pfam" id="PF23562">
    <property type="entry name" value="AMP-binding_C_3"/>
    <property type="match status" value="1"/>
</dbReference>
<accession>A0A3R9PPE9</accession>
<feature type="domain" description="AMP-dependent synthetase/ligase" evidence="3">
    <location>
        <begin position="29"/>
        <end position="415"/>
    </location>
</feature>
<dbReference type="GO" id="GO:0016020">
    <property type="term" value="C:membrane"/>
    <property type="evidence" value="ECO:0007669"/>
    <property type="project" value="TreeGrafter"/>
</dbReference>
<dbReference type="PROSITE" id="PS00455">
    <property type="entry name" value="AMP_BINDING"/>
    <property type="match status" value="1"/>
</dbReference>
<keyword evidence="4" id="KW-0436">Ligase</keyword>
<dbReference type="CDD" id="cd05907">
    <property type="entry name" value="VL_LC_FACS_like"/>
    <property type="match status" value="1"/>
</dbReference>
<dbReference type="GO" id="GO:0005524">
    <property type="term" value="F:ATP binding"/>
    <property type="evidence" value="ECO:0007669"/>
    <property type="project" value="UniProtKB-KW"/>
</dbReference>
<keyword evidence="1" id="KW-0547">Nucleotide-binding</keyword>
<dbReference type="OrthoDB" id="9778383at2"/>
<keyword evidence="5" id="KW-1185">Reference proteome</keyword>
<organism evidence="4 5">
    <name type="scientific">Hymenobacter perfusus</name>
    <dbReference type="NCBI Taxonomy" id="1236770"/>
    <lineage>
        <taxon>Bacteria</taxon>
        <taxon>Pseudomonadati</taxon>
        <taxon>Bacteroidota</taxon>
        <taxon>Cytophagia</taxon>
        <taxon>Cytophagales</taxon>
        <taxon>Hymenobacteraceae</taxon>
        <taxon>Hymenobacter</taxon>
    </lineage>
</organism>
<dbReference type="SUPFAM" id="SSF56801">
    <property type="entry name" value="Acetyl-CoA synthetase-like"/>
    <property type="match status" value="1"/>
</dbReference>
<comment type="caution">
    <text evidence="4">The sequence shown here is derived from an EMBL/GenBank/DDBJ whole genome shotgun (WGS) entry which is preliminary data.</text>
</comment>
<dbReference type="EMBL" id="RWIU01000004">
    <property type="protein sequence ID" value="RSK42935.1"/>
    <property type="molecule type" value="Genomic_DNA"/>
</dbReference>
<reference evidence="4 5" key="1">
    <citation type="submission" date="2018-12" db="EMBL/GenBank/DDBJ databases">
        <authorList>
            <person name="Feng G."/>
            <person name="Zhu H."/>
        </authorList>
    </citation>
    <scope>NUCLEOTIDE SEQUENCE [LARGE SCALE GENOMIC DNA]</scope>
    <source>
        <strain evidence="4 5">LMG 26000</strain>
    </source>
</reference>
<dbReference type="PANTHER" id="PTHR43272">
    <property type="entry name" value="LONG-CHAIN-FATTY-ACID--COA LIGASE"/>
    <property type="match status" value="1"/>
</dbReference>
<gene>
    <name evidence="4" type="ORF">EI293_14165</name>
</gene>
<evidence type="ECO:0000313" key="4">
    <source>
        <dbReference type="EMBL" id="RSK42935.1"/>
    </source>
</evidence>
<dbReference type="Pfam" id="PF00501">
    <property type="entry name" value="AMP-binding"/>
    <property type="match status" value="1"/>
</dbReference>
<name>A0A3R9PPE9_9BACT</name>